<organism evidence="2 3">
    <name type="scientific">candidate division MSBL1 archaeon SCGC-AAA259E17</name>
    <dbReference type="NCBI Taxonomy" id="1698263"/>
    <lineage>
        <taxon>Archaea</taxon>
        <taxon>Methanobacteriati</taxon>
        <taxon>Methanobacteriota</taxon>
        <taxon>candidate division MSBL1</taxon>
    </lineage>
</organism>
<keyword evidence="1" id="KW-1133">Transmembrane helix</keyword>
<reference evidence="2 3" key="1">
    <citation type="journal article" date="2016" name="Sci. Rep.">
        <title>Metabolic traits of an uncultured archaeal lineage -MSBL1- from brine pools of the Red Sea.</title>
        <authorList>
            <person name="Mwirichia R."/>
            <person name="Alam I."/>
            <person name="Rashid M."/>
            <person name="Vinu M."/>
            <person name="Ba-Alawi W."/>
            <person name="Anthony Kamau A."/>
            <person name="Kamanda Ngugi D."/>
            <person name="Goker M."/>
            <person name="Klenk H.P."/>
            <person name="Bajic V."/>
            <person name="Stingl U."/>
        </authorList>
    </citation>
    <scope>NUCLEOTIDE SEQUENCE [LARGE SCALE GENOMIC DNA]</scope>
    <source>
        <strain evidence="2">SCGC-AAA259E17</strain>
    </source>
</reference>
<gene>
    <name evidence="2" type="ORF">AKJ64_00605</name>
</gene>
<dbReference type="EMBL" id="LHXN01000005">
    <property type="protein sequence ID" value="KXA93439.1"/>
    <property type="molecule type" value="Genomic_DNA"/>
</dbReference>
<name>A0A133UH02_9EURY</name>
<evidence type="ECO:0000256" key="1">
    <source>
        <dbReference type="SAM" id="Phobius"/>
    </source>
</evidence>
<evidence type="ECO:0000313" key="3">
    <source>
        <dbReference type="Proteomes" id="UP000070373"/>
    </source>
</evidence>
<comment type="caution">
    <text evidence="2">The sequence shown here is derived from an EMBL/GenBank/DDBJ whole genome shotgun (WGS) entry which is preliminary data.</text>
</comment>
<keyword evidence="3" id="KW-1185">Reference proteome</keyword>
<feature type="transmembrane region" description="Helical" evidence="1">
    <location>
        <begin position="35"/>
        <end position="57"/>
    </location>
</feature>
<keyword evidence="1" id="KW-0812">Transmembrane</keyword>
<dbReference type="Proteomes" id="UP000070373">
    <property type="component" value="Unassembled WGS sequence"/>
</dbReference>
<sequence length="507" mass="59148">MYEIYPNWVEPETGERDARAHLRLNQMRDKLTNRFLFPFVTTVTPYARVTSWLVWIYSITRSLINEREIRKYSEYKKEFDRLYSIFSTADTLHGQRESHNGPVGRNNCASALRKNENNEINFREKPFSSLSSPESRYRTPLSNMGLGVEMQQSLGDRSAIFLELTDKGKKLAEVFDENLPNSREKYLDKDVWKEEDLTKLGKEICVFKVLESKEELSLLLGSIKSSYKSSKFFDSLIKFSKNILDISQDLSYNHIPRASLSSQVKLEEKIKIIEINKDDQDAIGTLAFHELHALTNLASLAILQSLSEFAKKNKDFGVKEKTVIERVENAMRDSGIFNFENNLSKIQSIFKQNCLDLESDYIENYPPLTEELGLSTLEKYIQENQKENYFKCIGYSSALLLVSSFIYEKFRENWLNENLPGHRKFFGIHTFEEPLDQMKNSTFEKWTKECISTIISQHLKVARSKGPHGYMIDYKNGKIIYQESLRANTNRGRFEYAIDWFSQLELF</sequence>
<dbReference type="AlphaFoldDB" id="A0A133UH02"/>
<accession>A0A133UH02</accession>
<proteinExistence type="predicted"/>
<evidence type="ECO:0000313" key="2">
    <source>
        <dbReference type="EMBL" id="KXA93439.1"/>
    </source>
</evidence>
<protein>
    <submittedName>
        <fullName evidence="2">Uncharacterized protein</fullName>
    </submittedName>
</protein>
<keyword evidence="1" id="KW-0472">Membrane</keyword>